<accession>A0A482WJY6</accession>
<name>A0A482WJY6_LAOST</name>
<reference evidence="3 4" key="1">
    <citation type="journal article" date="2017" name="Gigascience">
        <title>Genome sequence of the small brown planthopper, Laodelphax striatellus.</title>
        <authorList>
            <person name="Zhu J."/>
            <person name="Jiang F."/>
            <person name="Wang X."/>
            <person name="Yang P."/>
            <person name="Bao Y."/>
            <person name="Zhao W."/>
            <person name="Wang W."/>
            <person name="Lu H."/>
            <person name="Wang Q."/>
            <person name="Cui N."/>
            <person name="Li J."/>
            <person name="Chen X."/>
            <person name="Luo L."/>
            <person name="Yu J."/>
            <person name="Kang L."/>
            <person name="Cui F."/>
        </authorList>
    </citation>
    <scope>NUCLEOTIDE SEQUENCE [LARGE SCALE GENOMIC DNA]</scope>
    <source>
        <strain evidence="3">Lst14</strain>
    </source>
</reference>
<organism evidence="3 4">
    <name type="scientific">Laodelphax striatellus</name>
    <name type="common">Small brown planthopper</name>
    <name type="synonym">Delphax striatella</name>
    <dbReference type="NCBI Taxonomy" id="195883"/>
    <lineage>
        <taxon>Eukaryota</taxon>
        <taxon>Metazoa</taxon>
        <taxon>Ecdysozoa</taxon>
        <taxon>Arthropoda</taxon>
        <taxon>Hexapoda</taxon>
        <taxon>Insecta</taxon>
        <taxon>Pterygota</taxon>
        <taxon>Neoptera</taxon>
        <taxon>Paraneoptera</taxon>
        <taxon>Hemiptera</taxon>
        <taxon>Auchenorrhyncha</taxon>
        <taxon>Fulgoroidea</taxon>
        <taxon>Delphacidae</taxon>
        <taxon>Criomorphinae</taxon>
        <taxon>Laodelphax</taxon>
    </lineage>
</organism>
<dbReference type="Proteomes" id="UP000291343">
    <property type="component" value="Unassembled WGS sequence"/>
</dbReference>
<evidence type="ECO:0000256" key="1">
    <source>
        <dbReference type="ARBA" id="ARBA00038178"/>
    </source>
</evidence>
<proteinExistence type="inferred from homology"/>
<comment type="caution">
    <text evidence="3">The sequence shown here is derived from an EMBL/GenBank/DDBJ whole genome shotgun (WGS) entry which is preliminary data.</text>
</comment>
<evidence type="ECO:0000259" key="2">
    <source>
        <dbReference type="PROSITE" id="PS50211"/>
    </source>
</evidence>
<dbReference type="InterPro" id="IPR051731">
    <property type="entry name" value="DENND11/AVL9_GEFs"/>
</dbReference>
<sequence length="99" mass="11063">MDESVHCESENPVLHVLVVGFHHKKGCQVEYSFPPLIPGASDESECPAGWKYLPTLALPDGSHNYEEDTVFFHLPSLTDPERTVFGISCFRQIPVEGIH</sequence>
<dbReference type="EMBL" id="QKKF02033264">
    <property type="protein sequence ID" value="RZF33793.1"/>
    <property type="molecule type" value="Genomic_DNA"/>
</dbReference>
<dbReference type="OrthoDB" id="26278at2759"/>
<dbReference type="PROSITE" id="PS50211">
    <property type="entry name" value="DENN"/>
    <property type="match status" value="1"/>
</dbReference>
<gene>
    <name evidence="3" type="ORF">LSTR_LSTR012011</name>
</gene>
<evidence type="ECO:0000313" key="3">
    <source>
        <dbReference type="EMBL" id="RZF33793.1"/>
    </source>
</evidence>
<dbReference type="InterPro" id="IPR018307">
    <property type="entry name" value="ABL9/DENND6_dom"/>
</dbReference>
<dbReference type="InParanoid" id="A0A482WJY6"/>
<dbReference type="Pfam" id="PF09794">
    <property type="entry name" value="Avl9"/>
    <property type="match status" value="1"/>
</dbReference>
<dbReference type="InterPro" id="IPR037516">
    <property type="entry name" value="Tripartite_DENN"/>
</dbReference>
<keyword evidence="4" id="KW-1185">Reference proteome</keyword>
<evidence type="ECO:0000313" key="4">
    <source>
        <dbReference type="Proteomes" id="UP000291343"/>
    </source>
</evidence>
<dbReference type="AlphaFoldDB" id="A0A482WJY6"/>
<protein>
    <recommendedName>
        <fullName evidence="2">UDENN domain-containing protein</fullName>
    </recommendedName>
</protein>
<dbReference type="PANTHER" id="PTHR31017">
    <property type="entry name" value="LATE SECRETORY PATHWAY PROTEIN AVL9-RELATED"/>
    <property type="match status" value="1"/>
</dbReference>
<feature type="domain" description="UDENN" evidence="2">
    <location>
        <begin position="14"/>
        <end position="99"/>
    </location>
</feature>
<dbReference type="PANTHER" id="PTHR31017:SF1">
    <property type="entry name" value="LATE SECRETORY PATHWAY PROTEIN AVL9 HOMOLOG"/>
    <property type="match status" value="1"/>
</dbReference>
<dbReference type="GO" id="GO:0005737">
    <property type="term" value="C:cytoplasm"/>
    <property type="evidence" value="ECO:0007669"/>
    <property type="project" value="TreeGrafter"/>
</dbReference>
<comment type="similarity">
    <text evidence="1">Belongs to the AVL9 family.</text>
</comment>